<dbReference type="OrthoDB" id="5340910at2759"/>
<dbReference type="CDD" id="cd12087">
    <property type="entry name" value="TM_EGFR-like"/>
    <property type="match status" value="1"/>
</dbReference>
<sequence length="347" mass="36519">MHSKYMKKGLHRRERARVVRDGVEERQITAPVTLTVVFTRSGNNGDSDGPTITPLDPEEETTVLLPPPLTTSAPPLSSQPAPLTTSTLAPVAVSTLLTSSTTPSSLTTSEPAPTSLSPTISPASSTTVPTPVPNMPDTGQSSSTGDDPKLSSGAIAGIVIGCLVVLLVAAILGLRKRTVHNRLKLRGLWTGSKGLGFGNPLEPRSYAYNQSSTINGRGLGESSMGFIGEPASAGTPRRPTSISILGSGLPQALPSAYGSEGSVTPSQAGGVYMAVVALSFVPRLPDELSISTGETLRVLEEYDDGWAKCMSLSGETGMVPLECFDRQRNEEMQRNSRRHTSLPSARR</sequence>
<dbReference type="PANTHER" id="PTHR16861:SF4">
    <property type="entry name" value="SH3 DOMAIN PROTEIN (AFU_ORTHOLOGUE AFUA_1G13610)"/>
    <property type="match status" value="1"/>
</dbReference>
<dbReference type="SMART" id="SM00326">
    <property type="entry name" value="SH3"/>
    <property type="match status" value="1"/>
</dbReference>
<dbReference type="Proteomes" id="UP000807342">
    <property type="component" value="Unassembled WGS sequence"/>
</dbReference>
<dbReference type="Pfam" id="PF14604">
    <property type="entry name" value="SH3_9"/>
    <property type="match status" value="1"/>
</dbReference>
<feature type="compositionally biased region" description="Low complexity" evidence="3">
    <location>
        <begin position="70"/>
        <end position="83"/>
    </location>
</feature>
<proteinExistence type="predicted"/>
<dbReference type="Gene3D" id="2.30.30.40">
    <property type="entry name" value="SH3 Domains"/>
    <property type="match status" value="1"/>
</dbReference>
<feature type="region of interest" description="Disordered" evidence="3">
    <location>
        <begin position="99"/>
        <end position="148"/>
    </location>
</feature>
<evidence type="ECO:0000259" key="5">
    <source>
        <dbReference type="PROSITE" id="PS50002"/>
    </source>
</evidence>
<comment type="caution">
    <text evidence="6">The sequence shown here is derived from an EMBL/GenBank/DDBJ whole genome shotgun (WGS) entry which is preliminary data.</text>
</comment>
<keyword evidence="7" id="KW-1185">Reference proteome</keyword>
<feature type="transmembrane region" description="Helical" evidence="4">
    <location>
        <begin position="150"/>
        <end position="174"/>
    </location>
</feature>
<feature type="compositionally biased region" description="Low complexity" evidence="3">
    <location>
        <begin position="99"/>
        <end position="129"/>
    </location>
</feature>
<evidence type="ECO:0000313" key="6">
    <source>
        <dbReference type="EMBL" id="KAF9449580.1"/>
    </source>
</evidence>
<accession>A0A9P5XF60</accession>
<feature type="domain" description="SH3" evidence="5">
    <location>
        <begin position="269"/>
        <end position="329"/>
    </location>
</feature>
<keyword evidence="4" id="KW-0472">Membrane</keyword>
<dbReference type="SUPFAM" id="SSF50044">
    <property type="entry name" value="SH3-domain"/>
    <property type="match status" value="1"/>
</dbReference>
<feature type="region of interest" description="Disordered" evidence="3">
    <location>
        <begin position="327"/>
        <end position="347"/>
    </location>
</feature>
<dbReference type="InterPro" id="IPR001452">
    <property type="entry name" value="SH3_domain"/>
</dbReference>
<name>A0A9P5XF60_9AGAR</name>
<evidence type="ECO:0000313" key="7">
    <source>
        <dbReference type="Proteomes" id="UP000807342"/>
    </source>
</evidence>
<reference evidence="6" key="1">
    <citation type="submission" date="2020-11" db="EMBL/GenBank/DDBJ databases">
        <authorList>
            <consortium name="DOE Joint Genome Institute"/>
            <person name="Ahrendt S."/>
            <person name="Riley R."/>
            <person name="Andreopoulos W."/>
            <person name="Labutti K."/>
            <person name="Pangilinan J."/>
            <person name="Ruiz-Duenas F.J."/>
            <person name="Barrasa J.M."/>
            <person name="Sanchez-Garcia M."/>
            <person name="Camarero S."/>
            <person name="Miyauchi S."/>
            <person name="Serrano A."/>
            <person name="Linde D."/>
            <person name="Babiker R."/>
            <person name="Drula E."/>
            <person name="Ayuso-Fernandez I."/>
            <person name="Pacheco R."/>
            <person name="Padilla G."/>
            <person name="Ferreira P."/>
            <person name="Barriuso J."/>
            <person name="Kellner H."/>
            <person name="Castanera R."/>
            <person name="Alfaro M."/>
            <person name="Ramirez L."/>
            <person name="Pisabarro A.G."/>
            <person name="Kuo A."/>
            <person name="Tritt A."/>
            <person name="Lipzen A."/>
            <person name="He G."/>
            <person name="Yan M."/>
            <person name="Ng V."/>
            <person name="Cullen D."/>
            <person name="Martin F."/>
            <person name="Rosso M.-N."/>
            <person name="Henrissat B."/>
            <person name="Hibbett D."/>
            <person name="Martinez A.T."/>
            <person name="Grigoriev I.V."/>
        </authorList>
    </citation>
    <scope>NUCLEOTIDE SEQUENCE</scope>
    <source>
        <strain evidence="6">MF-IS2</strain>
    </source>
</reference>
<gene>
    <name evidence="6" type="ORF">P691DRAFT_812150</name>
</gene>
<protein>
    <recommendedName>
        <fullName evidence="5">SH3 domain-containing protein</fullName>
    </recommendedName>
</protein>
<dbReference type="InterPro" id="IPR036028">
    <property type="entry name" value="SH3-like_dom_sf"/>
</dbReference>
<dbReference type="PANTHER" id="PTHR16861">
    <property type="entry name" value="GLYCOPROTEIN 38"/>
    <property type="match status" value="1"/>
</dbReference>
<keyword evidence="1 2" id="KW-0728">SH3 domain</keyword>
<keyword evidence="4" id="KW-0812">Transmembrane</keyword>
<organism evidence="6 7">
    <name type="scientific">Macrolepiota fuliginosa MF-IS2</name>
    <dbReference type="NCBI Taxonomy" id="1400762"/>
    <lineage>
        <taxon>Eukaryota</taxon>
        <taxon>Fungi</taxon>
        <taxon>Dikarya</taxon>
        <taxon>Basidiomycota</taxon>
        <taxon>Agaricomycotina</taxon>
        <taxon>Agaricomycetes</taxon>
        <taxon>Agaricomycetidae</taxon>
        <taxon>Agaricales</taxon>
        <taxon>Agaricineae</taxon>
        <taxon>Agaricaceae</taxon>
        <taxon>Macrolepiota</taxon>
    </lineage>
</organism>
<feature type="compositionally biased region" description="Basic residues" evidence="3">
    <location>
        <begin position="335"/>
        <end position="347"/>
    </location>
</feature>
<dbReference type="EMBL" id="MU151126">
    <property type="protein sequence ID" value="KAF9449580.1"/>
    <property type="molecule type" value="Genomic_DNA"/>
</dbReference>
<keyword evidence="4" id="KW-1133">Transmembrane helix</keyword>
<evidence type="ECO:0000256" key="1">
    <source>
        <dbReference type="ARBA" id="ARBA00022443"/>
    </source>
</evidence>
<feature type="region of interest" description="Disordered" evidence="3">
    <location>
        <begin position="39"/>
        <end position="83"/>
    </location>
</feature>
<evidence type="ECO:0000256" key="2">
    <source>
        <dbReference type="PROSITE-ProRule" id="PRU00192"/>
    </source>
</evidence>
<dbReference type="PROSITE" id="PS50002">
    <property type="entry name" value="SH3"/>
    <property type="match status" value="1"/>
</dbReference>
<dbReference type="AlphaFoldDB" id="A0A9P5XF60"/>
<evidence type="ECO:0000256" key="4">
    <source>
        <dbReference type="SAM" id="Phobius"/>
    </source>
</evidence>
<evidence type="ECO:0000256" key="3">
    <source>
        <dbReference type="SAM" id="MobiDB-lite"/>
    </source>
</evidence>